<organism evidence="1 2">
    <name type="scientific">Hygrophoropsis aurantiaca</name>
    <dbReference type="NCBI Taxonomy" id="72124"/>
    <lineage>
        <taxon>Eukaryota</taxon>
        <taxon>Fungi</taxon>
        <taxon>Dikarya</taxon>
        <taxon>Basidiomycota</taxon>
        <taxon>Agaricomycotina</taxon>
        <taxon>Agaricomycetes</taxon>
        <taxon>Agaricomycetidae</taxon>
        <taxon>Boletales</taxon>
        <taxon>Coniophorineae</taxon>
        <taxon>Hygrophoropsidaceae</taxon>
        <taxon>Hygrophoropsis</taxon>
    </lineage>
</organism>
<gene>
    <name evidence="1" type="ORF">BJ138DRAFT_231463</name>
</gene>
<evidence type="ECO:0000313" key="2">
    <source>
        <dbReference type="Proteomes" id="UP000790377"/>
    </source>
</evidence>
<evidence type="ECO:0000313" key="1">
    <source>
        <dbReference type="EMBL" id="KAH7903016.1"/>
    </source>
</evidence>
<accession>A0ACB7ZQ42</accession>
<dbReference type="Proteomes" id="UP000790377">
    <property type="component" value="Unassembled WGS sequence"/>
</dbReference>
<reference evidence="1" key="1">
    <citation type="journal article" date="2021" name="New Phytol.">
        <title>Evolutionary innovations through gain and loss of genes in the ectomycorrhizal Boletales.</title>
        <authorList>
            <person name="Wu G."/>
            <person name="Miyauchi S."/>
            <person name="Morin E."/>
            <person name="Kuo A."/>
            <person name="Drula E."/>
            <person name="Varga T."/>
            <person name="Kohler A."/>
            <person name="Feng B."/>
            <person name="Cao Y."/>
            <person name="Lipzen A."/>
            <person name="Daum C."/>
            <person name="Hundley H."/>
            <person name="Pangilinan J."/>
            <person name="Johnson J."/>
            <person name="Barry K."/>
            <person name="LaButti K."/>
            <person name="Ng V."/>
            <person name="Ahrendt S."/>
            <person name="Min B."/>
            <person name="Choi I.G."/>
            <person name="Park H."/>
            <person name="Plett J.M."/>
            <person name="Magnuson J."/>
            <person name="Spatafora J.W."/>
            <person name="Nagy L.G."/>
            <person name="Henrissat B."/>
            <person name="Grigoriev I.V."/>
            <person name="Yang Z.L."/>
            <person name="Xu J."/>
            <person name="Martin F.M."/>
        </authorList>
    </citation>
    <scope>NUCLEOTIDE SEQUENCE</scope>
    <source>
        <strain evidence="1">ATCC 28755</strain>
    </source>
</reference>
<protein>
    <submittedName>
        <fullName evidence="1">Uncharacterized protein</fullName>
    </submittedName>
</protein>
<name>A0ACB7ZQ42_9AGAM</name>
<proteinExistence type="predicted"/>
<sequence>MVLTEDTDRLYRMTRLPQFLSLSPRIEYLHLELWDYQSLGIIYEIVPLTPCLITLEITSRQSYLHLDTVLGILTQDPPWKCTLPKLQHLKLDVLTIPKVGGPPLIDTEQLLQMLESRCMPNSIPDRLGDASRPAPAVLKSCDINQRRFRAEPLVNLNQKLWGAQCKQRLEVFRERGVALGGNVLASLLDGYPIGRAPPLALNKYSILSHLTDG</sequence>
<keyword evidence="2" id="KW-1185">Reference proteome</keyword>
<dbReference type="EMBL" id="MU269303">
    <property type="protein sequence ID" value="KAH7903016.1"/>
    <property type="molecule type" value="Genomic_DNA"/>
</dbReference>
<comment type="caution">
    <text evidence="1">The sequence shown here is derived from an EMBL/GenBank/DDBJ whole genome shotgun (WGS) entry which is preliminary data.</text>
</comment>